<proteinExistence type="predicted"/>
<evidence type="ECO:0000313" key="2">
    <source>
        <dbReference type="Proteomes" id="UP001386955"/>
    </source>
</evidence>
<name>A0AAN9XDT8_PSOTE</name>
<keyword evidence="2" id="KW-1185">Reference proteome</keyword>
<dbReference type="AlphaFoldDB" id="A0AAN9XDT8"/>
<accession>A0AAN9XDT8</accession>
<dbReference type="EMBL" id="JAYMYS010000006">
    <property type="protein sequence ID" value="KAK7388858.1"/>
    <property type="molecule type" value="Genomic_DNA"/>
</dbReference>
<dbReference type="Proteomes" id="UP001386955">
    <property type="component" value="Unassembled WGS sequence"/>
</dbReference>
<organism evidence="1 2">
    <name type="scientific">Psophocarpus tetragonolobus</name>
    <name type="common">Winged bean</name>
    <name type="synonym">Dolichos tetragonolobus</name>
    <dbReference type="NCBI Taxonomy" id="3891"/>
    <lineage>
        <taxon>Eukaryota</taxon>
        <taxon>Viridiplantae</taxon>
        <taxon>Streptophyta</taxon>
        <taxon>Embryophyta</taxon>
        <taxon>Tracheophyta</taxon>
        <taxon>Spermatophyta</taxon>
        <taxon>Magnoliopsida</taxon>
        <taxon>eudicotyledons</taxon>
        <taxon>Gunneridae</taxon>
        <taxon>Pentapetalae</taxon>
        <taxon>rosids</taxon>
        <taxon>fabids</taxon>
        <taxon>Fabales</taxon>
        <taxon>Fabaceae</taxon>
        <taxon>Papilionoideae</taxon>
        <taxon>50 kb inversion clade</taxon>
        <taxon>NPAAA clade</taxon>
        <taxon>indigoferoid/millettioid clade</taxon>
        <taxon>Phaseoleae</taxon>
        <taxon>Psophocarpus</taxon>
    </lineage>
</organism>
<reference evidence="1 2" key="1">
    <citation type="submission" date="2024-01" db="EMBL/GenBank/DDBJ databases">
        <title>The genomes of 5 underutilized Papilionoideae crops provide insights into root nodulation and disease resistanc.</title>
        <authorList>
            <person name="Jiang F."/>
        </authorList>
    </citation>
    <scope>NUCLEOTIDE SEQUENCE [LARGE SCALE GENOMIC DNA]</scope>
    <source>
        <strain evidence="1">DUOXIRENSHENG_FW03</strain>
        <tissue evidence="1">Leaves</tissue>
    </source>
</reference>
<sequence length="98" mass="11550">MRDPRRGGMEEKAQDGFRSLYKPRTADSKTFSHFFTVLGRCLYQFHALHQYAVKEGRNYDEELQERVLPLSWLRSVLSESSSLELNDVGRRLRDELVE</sequence>
<protein>
    <submittedName>
        <fullName evidence="1">Uncharacterized protein</fullName>
    </submittedName>
</protein>
<gene>
    <name evidence="1" type="ORF">VNO78_23685</name>
</gene>
<evidence type="ECO:0000313" key="1">
    <source>
        <dbReference type="EMBL" id="KAK7388858.1"/>
    </source>
</evidence>
<comment type="caution">
    <text evidence="1">The sequence shown here is derived from an EMBL/GenBank/DDBJ whole genome shotgun (WGS) entry which is preliminary data.</text>
</comment>